<dbReference type="InterPro" id="IPR006133">
    <property type="entry name" value="DNA-dir_DNA_pol_B_exonuc"/>
</dbReference>
<accession>A0A9N9JG33</accession>
<protein>
    <submittedName>
        <fullName evidence="2">14366_t:CDS:1</fullName>
    </submittedName>
</protein>
<evidence type="ECO:0000259" key="1">
    <source>
        <dbReference type="Pfam" id="PF03104"/>
    </source>
</evidence>
<dbReference type="Proteomes" id="UP000789396">
    <property type="component" value="Unassembled WGS sequence"/>
</dbReference>
<dbReference type="GO" id="GO:0003676">
    <property type="term" value="F:nucleic acid binding"/>
    <property type="evidence" value="ECO:0007669"/>
    <property type="project" value="InterPro"/>
</dbReference>
<gene>
    <name evidence="2" type="ORF">RFULGI_LOCUS15717</name>
</gene>
<name>A0A9N9JG33_9GLOM</name>
<dbReference type="InterPro" id="IPR036397">
    <property type="entry name" value="RNaseH_sf"/>
</dbReference>
<dbReference type="AlphaFoldDB" id="A0A9N9JG33"/>
<feature type="non-terminal residue" evidence="2">
    <location>
        <position position="291"/>
    </location>
</feature>
<feature type="domain" description="DNA-directed DNA polymerase family B exonuclease" evidence="1">
    <location>
        <begin position="71"/>
        <end position="286"/>
    </location>
</feature>
<dbReference type="EMBL" id="CAJVPZ010051935">
    <property type="protein sequence ID" value="CAG8779836.1"/>
    <property type="molecule type" value="Genomic_DNA"/>
</dbReference>
<reference evidence="2" key="1">
    <citation type="submission" date="2021-06" db="EMBL/GenBank/DDBJ databases">
        <authorList>
            <person name="Kallberg Y."/>
            <person name="Tangrot J."/>
            <person name="Rosling A."/>
        </authorList>
    </citation>
    <scope>NUCLEOTIDE SEQUENCE</scope>
    <source>
        <strain evidence="2">IN212</strain>
    </source>
</reference>
<dbReference type="InterPro" id="IPR012337">
    <property type="entry name" value="RNaseH-like_sf"/>
</dbReference>
<comment type="caution">
    <text evidence="2">The sequence shown here is derived from an EMBL/GenBank/DDBJ whole genome shotgun (WGS) entry which is preliminary data.</text>
</comment>
<evidence type="ECO:0000313" key="3">
    <source>
        <dbReference type="Proteomes" id="UP000789396"/>
    </source>
</evidence>
<proteinExistence type="predicted"/>
<dbReference type="Gene3D" id="3.30.420.10">
    <property type="entry name" value="Ribonuclease H-like superfamily/Ribonuclease H"/>
    <property type="match status" value="1"/>
</dbReference>
<sequence>DGTKFRINIYEEDIVFFNIKIKSEELIPEYKDEFLPDYHELFMAQPFDSTEEYRFLRLFYLSLRDRKKALDKIIEKIEYSESPKLLLLYWDIETTSLRGPGYLPSGEEPDDYVYMIQINRFCLTTIPINHVKFLSKYGSSLQCDPKDYHIIQLESQQDLILKFAELYQSYSPDIEFGFNTGGYDWNFILRKSMVLEIYDQFVSIITNTKSNTNLKIQEIQIRVVDLDIEKVNQKYEFAGININNRKIKVNPMETMKCEFLKIPRTIFIDLLIWSKKTFQTEIKNTLDVVLK</sequence>
<dbReference type="Pfam" id="PF03104">
    <property type="entry name" value="DNA_pol_B_exo1"/>
    <property type="match status" value="1"/>
</dbReference>
<organism evidence="2 3">
    <name type="scientific">Racocetra fulgida</name>
    <dbReference type="NCBI Taxonomy" id="60492"/>
    <lineage>
        <taxon>Eukaryota</taxon>
        <taxon>Fungi</taxon>
        <taxon>Fungi incertae sedis</taxon>
        <taxon>Mucoromycota</taxon>
        <taxon>Glomeromycotina</taxon>
        <taxon>Glomeromycetes</taxon>
        <taxon>Diversisporales</taxon>
        <taxon>Gigasporaceae</taxon>
        <taxon>Racocetra</taxon>
    </lineage>
</organism>
<evidence type="ECO:0000313" key="2">
    <source>
        <dbReference type="EMBL" id="CAG8779836.1"/>
    </source>
</evidence>
<dbReference type="OrthoDB" id="2438628at2759"/>
<keyword evidence="3" id="KW-1185">Reference proteome</keyword>
<feature type="non-terminal residue" evidence="2">
    <location>
        <position position="1"/>
    </location>
</feature>
<dbReference type="SUPFAM" id="SSF53098">
    <property type="entry name" value="Ribonuclease H-like"/>
    <property type="match status" value="1"/>
</dbReference>